<keyword evidence="5 7" id="KW-1133">Transmembrane helix</keyword>
<evidence type="ECO:0000256" key="1">
    <source>
        <dbReference type="ARBA" id="ARBA00004127"/>
    </source>
</evidence>
<keyword evidence="3 7" id="KW-0812">Transmembrane</keyword>
<sequence>MALKSVKAEGRVVTLTATQALHPTERYKLEVADPPISRDVTPSPWATLVTLFLSSALINNFVFTRYLGLCIFFGVSKKRDAAVGMGVTFTAVMIFTAMTSWAVDTFALQPLHLGFLQVLVFIGTVAAVVQFLDTMLRKTHPALHRSFGVYLMLITTNCIILAVPLLNAQGKVSMLEALVLALGSGLGFALALFLMSCAREKMELARVPKAFEGLPIAFALAGLFALAFMGFSGLDFFR</sequence>
<evidence type="ECO:0000256" key="7">
    <source>
        <dbReference type="SAM" id="Phobius"/>
    </source>
</evidence>
<comment type="subcellular location">
    <subcellularLocation>
        <location evidence="1">Endomembrane system</location>
        <topology evidence="1">Multi-pass membrane protein</topology>
    </subcellularLocation>
</comment>
<accession>A0A933S9Q5</accession>
<evidence type="ECO:0000256" key="3">
    <source>
        <dbReference type="ARBA" id="ARBA00022692"/>
    </source>
</evidence>
<dbReference type="PANTHER" id="PTHR30335:SF0">
    <property type="entry name" value="ION-TRANSLOCATING OXIDOREDUCTASE COMPLEX SUBUNIT A"/>
    <property type="match status" value="1"/>
</dbReference>
<dbReference type="Proteomes" id="UP000696931">
    <property type="component" value="Unassembled WGS sequence"/>
</dbReference>
<dbReference type="PANTHER" id="PTHR30335">
    <property type="entry name" value="INTEGRAL MEMBRANE PROTEIN OF SOXR-REDUCING COMPLEX"/>
    <property type="match status" value="1"/>
</dbReference>
<dbReference type="InterPro" id="IPR050133">
    <property type="entry name" value="NqrDE/RnfAE_oxidrdctase"/>
</dbReference>
<dbReference type="GO" id="GO:0005886">
    <property type="term" value="C:plasma membrane"/>
    <property type="evidence" value="ECO:0007669"/>
    <property type="project" value="TreeGrafter"/>
</dbReference>
<feature type="transmembrane region" description="Helical" evidence="7">
    <location>
        <begin position="45"/>
        <end position="75"/>
    </location>
</feature>
<evidence type="ECO:0000313" key="9">
    <source>
        <dbReference type="Proteomes" id="UP000696931"/>
    </source>
</evidence>
<feature type="transmembrane region" description="Helical" evidence="7">
    <location>
        <begin position="210"/>
        <end position="231"/>
    </location>
</feature>
<feature type="transmembrane region" description="Helical" evidence="7">
    <location>
        <begin position="115"/>
        <end position="135"/>
    </location>
</feature>
<dbReference type="Pfam" id="PF02508">
    <property type="entry name" value="Rnf-Nqr"/>
    <property type="match status" value="1"/>
</dbReference>
<feature type="transmembrane region" description="Helical" evidence="7">
    <location>
        <begin position="147"/>
        <end position="166"/>
    </location>
</feature>
<keyword evidence="4" id="KW-1278">Translocase</keyword>
<evidence type="ECO:0000256" key="4">
    <source>
        <dbReference type="ARBA" id="ARBA00022967"/>
    </source>
</evidence>
<protein>
    <submittedName>
        <fullName evidence="8">Electron transport complex subunit RsxA</fullName>
    </submittedName>
</protein>
<keyword evidence="2" id="KW-0813">Transport</keyword>
<dbReference type="GO" id="GO:0012505">
    <property type="term" value="C:endomembrane system"/>
    <property type="evidence" value="ECO:0007669"/>
    <property type="project" value="UniProtKB-SubCell"/>
</dbReference>
<keyword evidence="6 7" id="KW-0472">Membrane</keyword>
<evidence type="ECO:0000313" key="8">
    <source>
        <dbReference type="EMBL" id="MBI5168112.1"/>
    </source>
</evidence>
<organism evidence="8 9">
    <name type="scientific">Eiseniibacteriota bacterium</name>
    <dbReference type="NCBI Taxonomy" id="2212470"/>
    <lineage>
        <taxon>Bacteria</taxon>
        <taxon>Candidatus Eiseniibacteriota</taxon>
    </lineage>
</organism>
<evidence type="ECO:0000256" key="6">
    <source>
        <dbReference type="ARBA" id="ARBA00023136"/>
    </source>
</evidence>
<evidence type="ECO:0000256" key="2">
    <source>
        <dbReference type="ARBA" id="ARBA00022448"/>
    </source>
</evidence>
<comment type="caution">
    <text evidence="8">The sequence shown here is derived from an EMBL/GenBank/DDBJ whole genome shotgun (WGS) entry which is preliminary data.</text>
</comment>
<proteinExistence type="predicted"/>
<reference evidence="8" key="1">
    <citation type="submission" date="2020-07" db="EMBL/GenBank/DDBJ databases">
        <title>Huge and variable diversity of episymbiotic CPR bacteria and DPANN archaea in groundwater ecosystems.</title>
        <authorList>
            <person name="He C.Y."/>
            <person name="Keren R."/>
            <person name="Whittaker M."/>
            <person name="Farag I.F."/>
            <person name="Doudna J."/>
            <person name="Cate J.H.D."/>
            <person name="Banfield J.F."/>
        </authorList>
    </citation>
    <scope>NUCLEOTIDE SEQUENCE</scope>
    <source>
        <strain evidence="8">NC_groundwater_1813_Pr3_B-0.1um_71_17</strain>
    </source>
</reference>
<name>A0A933S9Q5_UNCEI</name>
<gene>
    <name evidence="8" type="ORF">HZA61_01350</name>
</gene>
<dbReference type="EMBL" id="JACRIW010000012">
    <property type="protein sequence ID" value="MBI5168112.1"/>
    <property type="molecule type" value="Genomic_DNA"/>
</dbReference>
<evidence type="ECO:0000256" key="5">
    <source>
        <dbReference type="ARBA" id="ARBA00022989"/>
    </source>
</evidence>
<feature type="transmembrane region" description="Helical" evidence="7">
    <location>
        <begin position="178"/>
        <end position="198"/>
    </location>
</feature>
<dbReference type="InterPro" id="IPR003667">
    <property type="entry name" value="NqrDE/RnfAE"/>
</dbReference>
<dbReference type="AlphaFoldDB" id="A0A933S9Q5"/>
<feature type="transmembrane region" description="Helical" evidence="7">
    <location>
        <begin position="82"/>
        <end position="103"/>
    </location>
</feature>